<dbReference type="EMBL" id="JAFNEN010000423">
    <property type="protein sequence ID" value="KAG8183306.1"/>
    <property type="molecule type" value="Genomic_DNA"/>
</dbReference>
<dbReference type="Pfam" id="PF00019">
    <property type="entry name" value="TGF_beta"/>
    <property type="match status" value="1"/>
</dbReference>
<evidence type="ECO:0000256" key="8">
    <source>
        <dbReference type="RuleBase" id="RU000354"/>
    </source>
</evidence>
<evidence type="ECO:0000259" key="11">
    <source>
        <dbReference type="PROSITE" id="PS51362"/>
    </source>
</evidence>
<feature type="chain" id="PRO_5043876884" description="TGF-beta family profile domain-containing protein" evidence="10">
    <location>
        <begin position="24"/>
        <end position="634"/>
    </location>
</feature>
<dbReference type="InterPro" id="IPR001839">
    <property type="entry name" value="TGF-b_C"/>
</dbReference>
<comment type="subcellular location">
    <subcellularLocation>
        <location evidence="1">Secreted</location>
    </subcellularLocation>
</comment>
<evidence type="ECO:0000256" key="4">
    <source>
        <dbReference type="ARBA" id="ARBA00022729"/>
    </source>
</evidence>
<protein>
    <recommendedName>
        <fullName evidence="11">TGF-beta family profile domain-containing protein</fullName>
    </recommendedName>
</protein>
<evidence type="ECO:0000313" key="12">
    <source>
        <dbReference type="EMBL" id="KAG8183306.1"/>
    </source>
</evidence>
<keyword evidence="3" id="KW-0964">Secreted</keyword>
<evidence type="ECO:0000256" key="10">
    <source>
        <dbReference type="SAM" id="SignalP"/>
    </source>
</evidence>
<dbReference type="PROSITE" id="PS00250">
    <property type="entry name" value="TGF_BETA_1"/>
    <property type="match status" value="1"/>
</dbReference>
<feature type="compositionally biased region" description="Basic and acidic residues" evidence="9">
    <location>
        <begin position="415"/>
        <end position="424"/>
    </location>
</feature>
<dbReference type="Gene3D" id="2.10.90.10">
    <property type="entry name" value="Cystine-knot cytokines"/>
    <property type="match status" value="1"/>
</dbReference>
<keyword evidence="7" id="KW-0325">Glycoprotein</keyword>
<dbReference type="PANTHER" id="PTHR11848:SF270">
    <property type="entry name" value="BONE MORPHOGENETIC PROTEIN 3-LIKE"/>
    <property type="match status" value="1"/>
</dbReference>
<dbReference type="AlphaFoldDB" id="A0AAV6UGS2"/>
<dbReference type="SUPFAM" id="SSF57501">
    <property type="entry name" value="Cystine-knot cytokines"/>
    <property type="match status" value="1"/>
</dbReference>
<dbReference type="InterPro" id="IPR029034">
    <property type="entry name" value="Cystine-knot_cytokine"/>
</dbReference>
<dbReference type="GO" id="GO:0008083">
    <property type="term" value="F:growth factor activity"/>
    <property type="evidence" value="ECO:0007669"/>
    <property type="project" value="UniProtKB-KW"/>
</dbReference>
<name>A0AAV6UGS2_9ARAC</name>
<dbReference type="FunFam" id="2.10.90.10:FF:000001">
    <property type="entry name" value="Bone morphogenetic protein 4"/>
    <property type="match status" value="1"/>
</dbReference>
<feature type="region of interest" description="Disordered" evidence="9">
    <location>
        <begin position="407"/>
        <end position="509"/>
    </location>
</feature>
<reference evidence="12 13" key="1">
    <citation type="journal article" date="2022" name="Nat. Ecol. Evol.">
        <title>A masculinizing supergene underlies an exaggerated male reproductive morph in a spider.</title>
        <authorList>
            <person name="Hendrickx F."/>
            <person name="De Corte Z."/>
            <person name="Sonet G."/>
            <person name="Van Belleghem S.M."/>
            <person name="Kostlbacher S."/>
            <person name="Vangestel C."/>
        </authorList>
    </citation>
    <scope>NUCLEOTIDE SEQUENCE [LARGE SCALE GENOMIC DNA]</scope>
    <source>
        <strain evidence="12">W744_W776</strain>
    </source>
</reference>
<dbReference type="PANTHER" id="PTHR11848">
    <property type="entry name" value="TGF-BETA FAMILY"/>
    <property type="match status" value="1"/>
</dbReference>
<keyword evidence="5 8" id="KW-0339">Growth factor</keyword>
<accession>A0AAV6UGS2</accession>
<feature type="domain" description="TGF-beta family profile" evidence="11">
    <location>
        <begin position="504"/>
        <end position="634"/>
    </location>
</feature>
<dbReference type="GO" id="GO:0005125">
    <property type="term" value="F:cytokine activity"/>
    <property type="evidence" value="ECO:0007669"/>
    <property type="project" value="TreeGrafter"/>
</dbReference>
<feature type="compositionally biased region" description="Basic and acidic residues" evidence="9">
    <location>
        <begin position="465"/>
        <end position="477"/>
    </location>
</feature>
<feature type="compositionally biased region" description="Basic residues" evidence="9">
    <location>
        <begin position="485"/>
        <end position="509"/>
    </location>
</feature>
<keyword evidence="13" id="KW-1185">Reference proteome</keyword>
<evidence type="ECO:0000256" key="9">
    <source>
        <dbReference type="SAM" id="MobiDB-lite"/>
    </source>
</evidence>
<organism evidence="12 13">
    <name type="scientific">Oedothorax gibbosus</name>
    <dbReference type="NCBI Taxonomy" id="931172"/>
    <lineage>
        <taxon>Eukaryota</taxon>
        <taxon>Metazoa</taxon>
        <taxon>Ecdysozoa</taxon>
        <taxon>Arthropoda</taxon>
        <taxon>Chelicerata</taxon>
        <taxon>Arachnida</taxon>
        <taxon>Araneae</taxon>
        <taxon>Araneomorphae</taxon>
        <taxon>Entelegynae</taxon>
        <taxon>Araneoidea</taxon>
        <taxon>Linyphiidae</taxon>
        <taxon>Erigoninae</taxon>
        <taxon>Oedothorax</taxon>
    </lineage>
</organism>
<dbReference type="PRINTS" id="PR00669">
    <property type="entry name" value="INHIBINA"/>
</dbReference>
<dbReference type="PROSITE" id="PS51362">
    <property type="entry name" value="TGF_BETA_2"/>
    <property type="match status" value="1"/>
</dbReference>
<feature type="compositionally biased region" description="Polar residues" evidence="9">
    <location>
        <begin position="454"/>
        <end position="464"/>
    </location>
</feature>
<keyword evidence="6" id="KW-1015">Disulfide bond</keyword>
<proteinExistence type="inferred from homology"/>
<feature type="compositionally biased region" description="Basic and acidic residues" evidence="9">
    <location>
        <begin position="433"/>
        <end position="453"/>
    </location>
</feature>
<dbReference type="CDD" id="cd13763">
    <property type="entry name" value="TGF_beta_BMP3_like"/>
    <property type="match status" value="1"/>
</dbReference>
<evidence type="ECO:0000256" key="5">
    <source>
        <dbReference type="ARBA" id="ARBA00023030"/>
    </source>
</evidence>
<dbReference type="GO" id="GO:0005615">
    <property type="term" value="C:extracellular space"/>
    <property type="evidence" value="ECO:0007669"/>
    <property type="project" value="TreeGrafter"/>
</dbReference>
<comment type="similarity">
    <text evidence="2 8">Belongs to the TGF-beta family.</text>
</comment>
<evidence type="ECO:0000256" key="2">
    <source>
        <dbReference type="ARBA" id="ARBA00006656"/>
    </source>
</evidence>
<feature type="signal peptide" evidence="10">
    <location>
        <begin position="1"/>
        <end position="23"/>
    </location>
</feature>
<evidence type="ECO:0000313" key="13">
    <source>
        <dbReference type="Proteomes" id="UP000827092"/>
    </source>
</evidence>
<evidence type="ECO:0000256" key="6">
    <source>
        <dbReference type="ARBA" id="ARBA00023157"/>
    </source>
</evidence>
<gene>
    <name evidence="12" type="ORF">JTE90_026006</name>
</gene>
<evidence type="ECO:0000256" key="7">
    <source>
        <dbReference type="ARBA" id="ARBA00023180"/>
    </source>
</evidence>
<keyword evidence="4 10" id="KW-0732">Signal</keyword>
<dbReference type="SMART" id="SM00204">
    <property type="entry name" value="TGFB"/>
    <property type="match status" value="1"/>
</dbReference>
<evidence type="ECO:0000256" key="1">
    <source>
        <dbReference type="ARBA" id="ARBA00004613"/>
    </source>
</evidence>
<comment type="caution">
    <text evidence="12">The sequence shown here is derived from an EMBL/GenBank/DDBJ whole genome shotgun (WGS) entry which is preliminary data.</text>
</comment>
<dbReference type="InterPro" id="IPR017948">
    <property type="entry name" value="TGFb_CS"/>
</dbReference>
<sequence length="634" mass="71373">MAHGVAVLTTTALIVVMTWSVLASDHRQDLIQDSVRRLLGVKPGSEQVPGRNTSHLPPQYVMDLYERYRSGHAPMQGNTVRSILPLREEIGEADLLIFNLSSIGSEEQILQSKLYILKRKKPKSGRKRDHSGNFRMKIGNLPQMTSHRFVDVSLSNRRSQWHSYDITESVVQCRHDKKDGDHLLGVTLEIKRAKGSYRIAPFRRLLKHNSQPFVLIFSDDGNNQTRGPPKMNSQNGIQDLLRSKVEHDASSATDYFSDQDDSSEYSSSIDIRGKRSIDDNNDVLTSLHARKKLSQKELGDNKNNLNSELLKDISAHTVMDTSVGDTKILFSQMINLSTTNNLKTLLDGEISNSNFRTQIHKAISNTVSVANASENSRIKNTSKVLLNNVLSEDSQFKNSIMYANSIHQRTKRRTSSKESVEQSKEQTNTVQSAEDKSGLNSDKKSGLNSDKKSGLNSDKNSGLNSDKKSGLNSDKKSGLNSDKTSRRRDRKKDRTSTRKLKKTKRRRHRKLPFWWTRHANKFHSKDHRNMCQRKSLVVDFVKLGWGEWVMSPKSFNAYYCSGGCKFPLTKDSHPSNHAAIQSLVYALGGSNPGIPSPCCVPSHTSSLTMLYFDEQGSLVLKSFSDMIVDKCACR</sequence>
<dbReference type="Proteomes" id="UP000827092">
    <property type="component" value="Unassembled WGS sequence"/>
</dbReference>
<evidence type="ECO:0000256" key="3">
    <source>
        <dbReference type="ARBA" id="ARBA00022525"/>
    </source>
</evidence>
<dbReference type="InterPro" id="IPR015615">
    <property type="entry name" value="TGF-beta-rel"/>
</dbReference>